<keyword evidence="4" id="KW-1185">Reference proteome</keyword>
<comment type="caution">
    <text evidence="3">The sequence shown here is derived from an EMBL/GenBank/DDBJ whole genome shotgun (WGS) entry which is preliminary data.</text>
</comment>
<keyword evidence="3" id="KW-0969">Cilium</keyword>
<feature type="region of interest" description="Disordered" evidence="1">
    <location>
        <begin position="66"/>
        <end position="157"/>
    </location>
</feature>
<dbReference type="InterPro" id="IPR038610">
    <property type="entry name" value="FliK-like_C_sf"/>
</dbReference>
<dbReference type="Pfam" id="PF02120">
    <property type="entry name" value="Flg_hook"/>
    <property type="match status" value="1"/>
</dbReference>
<dbReference type="RefSeq" id="WP_264711860.1">
    <property type="nucleotide sequence ID" value="NZ_JAPDNT010000001.1"/>
</dbReference>
<protein>
    <submittedName>
        <fullName evidence="3">Flagellar hook-length control protein FliK</fullName>
    </submittedName>
</protein>
<dbReference type="Proteomes" id="UP001165679">
    <property type="component" value="Unassembled WGS sequence"/>
</dbReference>
<feature type="compositionally biased region" description="Basic and acidic residues" evidence="1">
    <location>
        <begin position="114"/>
        <end position="123"/>
    </location>
</feature>
<dbReference type="EMBL" id="JAPDNT010000001">
    <property type="protein sequence ID" value="MCW3473282.1"/>
    <property type="molecule type" value="Genomic_DNA"/>
</dbReference>
<keyword evidence="3" id="KW-0282">Flagellum</keyword>
<proteinExistence type="predicted"/>
<sequence>MHLIANSSAGQQRLTVKLHPVELGEVTFRLSSKPGGHQKLEISVQRPETLRLLLADSAALHQALDNAGVPPESRSIRLVAPQDASRADLVATPDPGPALAPPAPQDAAHSGDPNPRRREDDVPWNHGPPATEPLSIDDATAPQSTTTTPWRTLNIVA</sequence>
<keyword evidence="3" id="KW-0966">Cell projection</keyword>
<organism evidence="3 4">
    <name type="scientific">Limobrevibacterium gyesilva</name>
    <dbReference type="NCBI Taxonomy" id="2991712"/>
    <lineage>
        <taxon>Bacteria</taxon>
        <taxon>Pseudomonadati</taxon>
        <taxon>Pseudomonadota</taxon>
        <taxon>Alphaproteobacteria</taxon>
        <taxon>Acetobacterales</taxon>
        <taxon>Acetobacteraceae</taxon>
        <taxon>Limobrevibacterium</taxon>
    </lineage>
</organism>
<accession>A0AA42CFS0</accession>
<dbReference type="AlphaFoldDB" id="A0AA42CFS0"/>
<gene>
    <name evidence="3" type="ORF">OL599_01700</name>
</gene>
<evidence type="ECO:0000313" key="3">
    <source>
        <dbReference type="EMBL" id="MCW3473282.1"/>
    </source>
</evidence>
<feature type="compositionally biased region" description="Polar residues" evidence="1">
    <location>
        <begin position="141"/>
        <end position="151"/>
    </location>
</feature>
<reference evidence="3" key="1">
    <citation type="submission" date="2022-09" db="EMBL/GenBank/DDBJ databases">
        <title>Rhodovastum sp. nov. RN2-1 isolated from soil in Seongnam, South Korea.</title>
        <authorList>
            <person name="Le N.T."/>
        </authorList>
    </citation>
    <scope>NUCLEOTIDE SEQUENCE</scope>
    <source>
        <strain evidence="3">RN2-1</strain>
    </source>
</reference>
<feature type="domain" description="Flagellar hook-length control protein-like C-terminal" evidence="2">
    <location>
        <begin position="4"/>
        <end position="79"/>
    </location>
</feature>
<name>A0AA42CFS0_9PROT</name>
<evidence type="ECO:0000259" key="2">
    <source>
        <dbReference type="Pfam" id="PF02120"/>
    </source>
</evidence>
<evidence type="ECO:0000256" key="1">
    <source>
        <dbReference type="SAM" id="MobiDB-lite"/>
    </source>
</evidence>
<feature type="compositionally biased region" description="Pro residues" evidence="1">
    <location>
        <begin position="94"/>
        <end position="104"/>
    </location>
</feature>
<dbReference type="Gene3D" id="3.30.750.140">
    <property type="match status" value="1"/>
</dbReference>
<reference evidence="3" key="2">
    <citation type="submission" date="2022-10" db="EMBL/GenBank/DDBJ databases">
        <authorList>
            <person name="Trinh H.N."/>
        </authorList>
    </citation>
    <scope>NUCLEOTIDE SEQUENCE</scope>
    <source>
        <strain evidence="3">RN2-1</strain>
    </source>
</reference>
<evidence type="ECO:0000313" key="4">
    <source>
        <dbReference type="Proteomes" id="UP001165679"/>
    </source>
</evidence>
<dbReference type="InterPro" id="IPR021136">
    <property type="entry name" value="Flagellar_hook_control-like_C"/>
</dbReference>